<dbReference type="EMBL" id="JAJJMB010012081">
    <property type="protein sequence ID" value="KAI3891159.1"/>
    <property type="molecule type" value="Genomic_DNA"/>
</dbReference>
<dbReference type="GO" id="GO:0005096">
    <property type="term" value="F:GTPase activator activity"/>
    <property type="evidence" value="ECO:0007669"/>
    <property type="project" value="TreeGrafter"/>
</dbReference>
<dbReference type="AlphaFoldDB" id="A0AAD4XB02"/>
<keyword evidence="3" id="KW-0811">Translocation</keyword>
<evidence type="ECO:0000256" key="3">
    <source>
        <dbReference type="ARBA" id="ARBA00023010"/>
    </source>
</evidence>
<dbReference type="PANTHER" id="PTHR23138">
    <property type="entry name" value="RAN BINDING PROTEIN"/>
    <property type="match status" value="1"/>
</dbReference>
<accession>A0AAD4XB02</accession>
<evidence type="ECO:0000256" key="2">
    <source>
        <dbReference type="ARBA" id="ARBA00022816"/>
    </source>
</evidence>
<dbReference type="PANTHER" id="PTHR23138:SF87">
    <property type="entry name" value="E3 SUMO-PROTEIN LIGASE RANBP2"/>
    <property type="match status" value="1"/>
</dbReference>
<evidence type="ECO:0000313" key="6">
    <source>
        <dbReference type="EMBL" id="KAI3891159.1"/>
    </source>
</evidence>
<keyword evidence="4" id="KW-0539">Nucleus</keyword>
<gene>
    <name evidence="6" type="ORF">MKW98_007464</name>
</gene>
<evidence type="ECO:0000313" key="7">
    <source>
        <dbReference type="Proteomes" id="UP001202328"/>
    </source>
</evidence>
<keyword evidence="7" id="KW-1185">Reference proteome</keyword>
<dbReference type="Pfam" id="PF00638">
    <property type="entry name" value="Ran_BP1"/>
    <property type="match status" value="1"/>
</dbReference>
<comment type="subcellular location">
    <subcellularLocation>
        <location evidence="1">Nucleus</location>
        <location evidence="1">Nuclear pore complex</location>
    </subcellularLocation>
</comment>
<name>A0AAD4XB02_9MAGN</name>
<dbReference type="Proteomes" id="UP001202328">
    <property type="component" value="Unassembled WGS sequence"/>
</dbReference>
<dbReference type="InterPro" id="IPR011993">
    <property type="entry name" value="PH-like_dom_sf"/>
</dbReference>
<evidence type="ECO:0000256" key="4">
    <source>
        <dbReference type="ARBA" id="ARBA00023132"/>
    </source>
</evidence>
<dbReference type="InterPro" id="IPR045255">
    <property type="entry name" value="RanBP1-like"/>
</dbReference>
<evidence type="ECO:0000259" key="5">
    <source>
        <dbReference type="PROSITE" id="PS50196"/>
    </source>
</evidence>
<feature type="domain" description="RanBD1" evidence="5">
    <location>
        <begin position="38"/>
        <end position="114"/>
    </location>
</feature>
<dbReference type="PROSITE" id="PS50196">
    <property type="entry name" value="RANBD1"/>
    <property type="match status" value="1"/>
</dbReference>
<dbReference type="GO" id="GO:0005737">
    <property type="term" value="C:cytoplasm"/>
    <property type="evidence" value="ECO:0007669"/>
    <property type="project" value="TreeGrafter"/>
</dbReference>
<dbReference type="InterPro" id="IPR000156">
    <property type="entry name" value="Ran_bind_dom"/>
</dbReference>
<dbReference type="GO" id="GO:0015031">
    <property type="term" value="P:protein transport"/>
    <property type="evidence" value="ECO:0007669"/>
    <property type="project" value="UniProtKB-KW"/>
</dbReference>
<organism evidence="6 7">
    <name type="scientific">Papaver atlanticum</name>
    <dbReference type="NCBI Taxonomy" id="357466"/>
    <lineage>
        <taxon>Eukaryota</taxon>
        <taxon>Viridiplantae</taxon>
        <taxon>Streptophyta</taxon>
        <taxon>Embryophyta</taxon>
        <taxon>Tracheophyta</taxon>
        <taxon>Spermatophyta</taxon>
        <taxon>Magnoliopsida</taxon>
        <taxon>Ranunculales</taxon>
        <taxon>Papaveraceae</taxon>
        <taxon>Papaveroideae</taxon>
        <taxon>Papaver</taxon>
    </lineage>
</organism>
<keyword evidence="2" id="KW-0813">Transport</keyword>
<keyword evidence="4" id="KW-0653">Protein transport</keyword>
<proteinExistence type="predicted"/>
<dbReference type="SMART" id="SM00160">
    <property type="entry name" value="RanBD"/>
    <property type="match status" value="1"/>
</dbReference>
<keyword evidence="4" id="KW-0906">Nuclear pore complex</keyword>
<evidence type="ECO:0000256" key="1">
    <source>
        <dbReference type="ARBA" id="ARBA00004567"/>
    </source>
</evidence>
<reference evidence="6" key="1">
    <citation type="submission" date="2022-04" db="EMBL/GenBank/DDBJ databases">
        <title>A functionally conserved STORR gene fusion in Papaver species that diverged 16.8 million years ago.</title>
        <authorList>
            <person name="Catania T."/>
        </authorList>
    </citation>
    <scope>NUCLEOTIDE SEQUENCE</scope>
    <source>
        <strain evidence="6">S-188037</strain>
    </source>
</reference>
<dbReference type="SUPFAM" id="SSF50729">
    <property type="entry name" value="PH domain-like"/>
    <property type="match status" value="1"/>
</dbReference>
<comment type="caution">
    <text evidence="6">The sequence shown here is derived from an EMBL/GenBank/DDBJ whole genome shotgun (WGS) entry which is preliminary data.</text>
</comment>
<protein>
    <recommendedName>
        <fullName evidence="5">RanBD1 domain-containing protein</fullName>
    </recommendedName>
</protein>
<keyword evidence="2" id="KW-0509">mRNA transport</keyword>
<dbReference type="GO" id="GO:0051028">
    <property type="term" value="P:mRNA transport"/>
    <property type="evidence" value="ECO:0007669"/>
    <property type="project" value="UniProtKB-KW"/>
</dbReference>
<sequence>MDSVNIDVINTVAMITFKFPELNGEKYFLKGATPRKLYKYPTTTESAEGGTTVAPIITLEEEEDVLFNLQAKLYRFDKDGKWWKERGNGFIKLLKHKETKKFRLVMRQSKTLKFFQQFRFKNIFGVRNHGSGMLVIFLGVN</sequence>
<dbReference type="GO" id="GO:0005643">
    <property type="term" value="C:nuclear pore"/>
    <property type="evidence" value="ECO:0007669"/>
    <property type="project" value="UniProtKB-SubCell"/>
</dbReference>
<dbReference type="Gene3D" id="2.30.29.30">
    <property type="entry name" value="Pleckstrin-homology domain (PH domain)/Phosphotyrosine-binding domain (PTB)"/>
    <property type="match status" value="1"/>
</dbReference>